<feature type="transmembrane region" description="Helical" evidence="8">
    <location>
        <begin position="199"/>
        <end position="224"/>
    </location>
</feature>
<evidence type="ECO:0000256" key="4">
    <source>
        <dbReference type="ARBA" id="ARBA00022475"/>
    </source>
</evidence>
<evidence type="ECO:0000256" key="8">
    <source>
        <dbReference type="RuleBase" id="RU365088"/>
    </source>
</evidence>
<evidence type="ECO:0000256" key="2">
    <source>
        <dbReference type="ARBA" id="ARBA00006236"/>
    </source>
</evidence>
<dbReference type="EMBL" id="JAEMNX010000010">
    <property type="protein sequence ID" value="MBJ7538062.1"/>
    <property type="molecule type" value="Genomic_DNA"/>
</dbReference>
<dbReference type="GO" id="GO:0005886">
    <property type="term" value="C:plasma membrane"/>
    <property type="evidence" value="ECO:0007669"/>
    <property type="project" value="UniProtKB-SubCell"/>
</dbReference>
<proteinExistence type="inferred from homology"/>
<comment type="caution">
    <text evidence="8">Lacks conserved residue(s) required for the propagation of feature annotation.</text>
</comment>
<feature type="transmembrane region" description="Helical" evidence="8">
    <location>
        <begin position="147"/>
        <end position="167"/>
    </location>
</feature>
<dbReference type="NCBIfam" id="TIGR00710">
    <property type="entry name" value="efflux_Bcr_CflA"/>
    <property type="match status" value="1"/>
</dbReference>
<comment type="similarity">
    <text evidence="2 8">Belongs to the major facilitator superfamily. Bcr/CmlA family.</text>
</comment>
<feature type="transmembrane region" description="Helical" evidence="8">
    <location>
        <begin position="265"/>
        <end position="286"/>
    </location>
</feature>
<organism evidence="10 11">
    <name type="scientific">Marinomonas transparens</name>
    <dbReference type="NCBI Taxonomy" id="2795388"/>
    <lineage>
        <taxon>Bacteria</taxon>
        <taxon>Pseudomonadati</taxon>
        <taxon>Pseudomonadota</taxon>
        <taxon>Gammaproteobacteria</taxon>
        <taxon>Oceanospirillales</taxon>
        <taxon>Oceanospirillaceae</taxon>
        <taxon>Marinomonas</taxon>
    </lineage>
</organism>
<evidence type="ECO:0000256" key="6">
    <source>
        <dbReference type="ARBA" id="ARBA00022989"/>
    </source>
</evidence>
<evidence type="ECO:0000256" key="3">
    <source>
        <dbReference type="ARBA" id="ARBA00022448"/>
    </source>
</evidence>
<dbReference type="AlphaFoldDB" id="A0A934JW19"/>
<dbReference type="SUPFAM" id="SSF103473">
    <property type="entry name" value="MFS general substrate transporter"/>
    <property type="match status" value="1"/>
</dbReference>
<feature type="transmembrane region" description="Helical" evidence="8">
    <location>
        <begin position="357"/>
        <end position="376"/>
    </location>
</feature>
<keyword evidence="6 8" id="KW-1133">Transmembrane helix</keyword>
<gene>
    <name evidence="10" type="ORF">I8J31_10290</name>
</gene>
<keyword evidence="11" id="KW-1185">Reference proteome</keyword>
<evidence type="ECO:0000256" key="1">
    <source>
        <dbReference type="ARBA" id="ARBA00004651"/>
    </source>
</evidence>
<feature type="domain" description="Major facilitator superfamily (MFS) profile" evidence="9">
    <location>
        <begin position="1"/>
        <end position="384"/>
    </location>
</feature>
<reference evidence="10" key="1">
    <citation type="submission" date="2020-12" db="EMBL/GenBank/DDBJ databases">
        <title>Marinomonas arctica sp. nov., a psychrotolerant bacterium isolated from the Arctic.</title>
        <authorList>
            <person name="Zhang Y."/>
        </authorList>
    </citation>
    <scope>NUCLEOTIDE SEQUENCE</scope>
    <source>
        <strain evidence="10">C1424</strain>
    </source>
</reference>
<feature type="transmembrane region" description="Helical" evidence="8">
    <location>
        <begin position="325"/>
        <end position="351"/>
    </location>
</feature>
<dbReference type="InterPro" id="IPR011701">
    <property type="entry name" value="MFS"/>
</dbReference>
<accession>A0A934JW19</accession>
<evidence type="ECO:0000259" key="9">
    <source>
        <dbReference type="PROSITE" id="PS50850"/>
    </source>
</evidence>
<name>A0A934JW19_9GAMM</name>
<evidence type="ECO:0000313" key="11">
    <source>
        <dbReference type="Proteomes" id="UP000628710"/>
    </source>
</evidence>
<dbReference type="InterPro" id="IPR036259">
    <property type="entry name" value="MFS_trans_sf"/>
</dbReference>
<keyword evidence="3 8" id="KW-0813">Transport</keyword>
<feature type="transmembrane region" description="Helical" evidence="8">
    <location>
        <begin position="236"/>
        <end position="253"/>
    </location>
</feature>
<evidence type="ECO:0000256" key="5">
    <source>
        <dbReference type="ARBA" id="ARBA00022692"/>
    </source>
</evidence>
<dbReference type="Proteomes" id="UP000628710">
    <property type="component" value="Unassembled WGS sequence"/>
</dbReference>
<comment type="subcellular location">
    <subcellularLocation>
        <location evidence="8">Cell inner membrane</location>
        <topology evidence="8">Multi-pass membrane protein</topology>
    </subcellularLocation>
    <subcellularLocation>
        <location evidence="1">Cell membrane</location>
        <topology evidence="1">Multi-pass membrane protein</topology>
    </subcellularLocation>
</comment>
<dbReference type="CDD" id="cd17320">
    <property type="entry name" value="MFS_MdfA_MDR_like"/>
    <property type="match status" value="1"/>
</dbReference>
<protein>
    <recommendedName>
        <fullName evidence="8">Bcr/CflA family efflux transporter</fullName>
    </recommendedName>
</protein>
<dbReference type="Pfam" id="PF07690">
    <property type="entry name" value="MFS_1"/>
    <property type="match status" value="1"/>
</dbReference>
<feature type="transmembrane region" description="Helical" evidence="8">
    <location>
        <begin position="119"/>
        <end position="141"/>
    </location>
</feature>
<dbReference type="InterPro" id="IPR020846">
    <property type="entry name" value="MFS_dom"/>
</dbReference>
<keyword evidence="7 8" id="KW-0472">Membrane</keyword>
<comment type="caution">
    <text evidence="10">The sequence shown here is derived from an EMBL/GenBank/DDBJ whole genome shotgun (WGS) entry which is preliminary data.</text>
</comment>
<dbReference type="GO" id="GO:0042910">
    <property type="term" value="F:xenobiotic transmembrane transporter activity"/>
    <property type="evidence" value="ECO:0007669"/>
    <property type="project" value="InterPro"/>
</dbReference>
<dbReference type="PANTHER" id="PTHR23502">
    <property type="entry name" value="MAJOR FACILITATOR SUPERFAMILY"/>
    <property type="match status" value="1"/>
</dbReference>
<dbReference type="PROSITE" id="PS50850">
    <property type="entry name" value="MFS"/>
    <property type="match status" value="1"/>
</dbReference>
<dbReference type="GO" id="GO:1990961">
    <property type="term" value="P:xenobiotic detoxification by transmembrane export across the plasma membrane"/>
    <property type="evidence" value="ECO:0007669"/>
    <property type="project" value="InterPro"/>
</dbReference>
<keyword evidence="8" id="KW-0997">Cell inner membrane</keyword>
<keyword evidence="5 8" id="KW-0812">Transmembrane</keyword>
<sequence>MMSLTALSMDAILPAFSHIAADLNIQDYQQTQWIISAMVFGMVFGEIVFGPLSDTLGRKKSIFLGVGIFIIGSFIALLASSLTMLLVGRMIQGLGVSGPKIVSRAMIRDMYKGAAMARIMSYVMMIFILVPLLAPFLGQLVMLLGSWRWVFAVLIAQALIASIWMWLRQPETLPKEKRVPFVFSQIAQNTYLIVSRRDVMAFTLLLGCVFACVMFYISIAQSIFQDIYQVGERFPLYFALLAIGSSLVNFFNAKIVMRIGMKRCVYGALMIMISLSFLLLVVVWSFDGVPPFHLFMGICMVLFSCLSMVFGNVNAMAMEPLGQTAGLGASIISSLSSFIAIILSVTVGLFYHFTLTPLAAGFLVFSCIAIACLVFATRSSSGNLDR</sequence>
<evidence type="ECO:0000313" key="10">
    <source>
        <dbReference type="EMBL" id="MBJ7538062.1"/>
    </source>
</evidence>
<feature type="transmembrane region" description="Helical" evidence="8">
    <location>
        <begin position="33"/>
        <end position="50"/>
    </location>
</feature>
<dbReference type="Gene3D" id="1.20.1720.10">
    <property type="entry name" value="Multidrug resistance protein D"/>
    <property type="match status" value="1"/>
</dbReference>
<dbReference type="PANTHER" id="PTHR23502:SF132">
    <property type="entry name" value="POLYAMINE TRANSPORTER 2-RELATED"/>
    <property type="match status" value="1"/>
</dbReference>
<feature type="transmembrane region" description="Helical" evidence="8">
    <location>
        <begin position="292"/>
        <end position="313"/>
    </location>
</feature>
<feature type="transmembrane region" description="Helical" evidence="8">
    <location>
        <begin position="62"/>
        <end position="84"/>
    </location>
</feature>
<evidence type="ECO:0000256" key="7">
    <source>
        <dbReference type="ARBA" id="ARBA00023136"/>
    </source>
</evidence>
<dbReference type="InterPro" id="IPR004812">
    <property type="entry name" value="Efflux_drug-R_Bcr/CmlA"/>
</dbReference>
<keyword evidence="4" id="KW-1003">Cell membrane</keyword>